<keyword evidence="12" id="KW-0496">Mitochondrion</keyword>
<proteinExistence type="inferred from homology"/>
<evidence type="ECO:0000256" key="7">
    <source>
        <dbReference type="ARBA" id="ARBA00023027"/>
    </source>
</evidence>
<evidence type="ECO:0000256" key="8">
    <source>
        <dbReference type="ARBA" id="ARBA00023136"/>
    </source>
</evidence>
<evidence type="ECO:0000256" key="4">
    <source>
        <dbReference type="ARBA" id="ARBA00022692"/>
    </source>
</evidence>
<comment type="catalytic activity">
    <reaction evidence="10">
        <text>a ubiquinone + NADH + 5 H(+)(in) = a ubiquinol + NAD(+) + 4 H(+)(out)</text>
        <dbReference type="Rhea" id="RHEA:29091"/>
        <dbReference type="Rhea" id="RHEA-COMP:9565"/>
        <dbReference type="Rhea" id="RHEA-COMP:9566"/>
        <dbReference type="ChEBI" id="CHEBI:15378"/>
        <dbReference type="ChEBI" id="CHEBI:16389"/>
        <dbReference type="ChEBI" id="CHEBI:17976"/>
        <dbReference type="ChEBI" id="CHEBI:57540"/>
        <dbReference type="ChEBI" id="CHEBI:57945"/>
        <dbReference type="EC" id="7.1.1.2"/>
    </reaction>
</comment>
<sequence length="95" mass="11136">MDLFMIYLFMFFLGLMSLCFNHKHVFMSLLSLEFIVLVLFLLLYFCMINFGYELYFIMIFLVFSVSEGVVGLSILISLIRSHGNDYVNSFNLVLC</sequence>
<evidence type="ECO:0000313" key="12">
    <source>
        <dbReference type="EMBL" id="QXP99395.1"/>
    </source>
</evidence>
<evidence type="ECO:0000256" key="6">
    <source>
        <dbReference type="ARBA" id="ARBA00022989"/>
    </source>
</evidence>
<evidence type="ECO:0000256" key="3">
    <source>
        <dbReference type="ARBA" id="ARBA00016612"/>
    </source>
</evidence>
<dbReference type="GO" id="GO:0008137">
    <property type="term" value="F:NADH dehydrogenase (ubiquinone) activity"/>
    <property type="evidence" value="ECO:0007669"/>
    <property type="project" value="UniProtKB-EC"/>
</dbReference>
<evidence type="ECO:0000256" key="11">
    <source>
        <dbReference type="SAM" id="Phobius"/>
    </source>
</evidence>
<keyword evidence="6 11" id="KW-1133">Transmembrane helix</keyword>
<evidence type="ECO:0000256" key="2">
    <source>
        <dbReference type="ARBA" id="ARBA00010519"/>
    </source>
</evidence>
<evidence type="ECO:0000256" key="1">
    <source>
        <dbReference type="ARBA" id="ARBA00004141"/>
    </source>
</evidence>
<name>A0A8F6D6Q3_9HEMI</name>
<keyword evidence="7" id="KW-0520">NAD</keyword>
<keyword evidence="4 11" id="KW-0812">Transmembrane</keyword>
<reference evidence="12" key="1">
    <citation type="submission" date="2021-04" db="EMBL/GenBank/DDBJ databases">
        <title>The complete mitochondrial genome of Eoscarta assimilis (Hemipera: Cercopidae) and phylogenetic analysis of the Cercopidae.</title>
        <authorList>
            <person name="Yan Y."/>
            <person name="Hui D."/>
            <person name="Li H."/>
        </authorList>
    </citation>
    <scope>NUCLEOTIDE SEQUENCE</scope>
</reference>
<dbReference type="GO" id="GO:0016020">
    <property type="term" value="C:membrane"/>
    <property type="evidence" value="ECO:0007669"/>
    <property type="project" value="UniProtKB-SubCell"/>
</dbReference>
<geneLocation type="mitochondrion" evidence="12"/>
<feature type="transmembrane region" description="Helical" evidence="11">
    <location>
        <begin position="29"/>
        <end position="50"/>
    </location>
</feature>
<evidence type="ECO:0000256" key="10">
    <source>
        <dbReference type="ARBA" id="ARBA00049551"/>
    </source>
</evidence>
<comment type="similarity">
    <text evidence="2">Belongs to the complex I subunit 4L family.</text>
</comment>
<dbReference type="EMBL" id="MZ047309">
    <property type="protein sequence ID" value="QXP99395.1"/>
    <property type="molecule type" value="Genomic_DNA"/>
</dbReference>
<evidence type="ECO:0000256" key="9">
    <source>
        <dbReference type="ARBA" id="ARBA00031586"/>
    </source>
</evidence>
<dbReference type="InterPro" id="IPR039428">
    <property type="entry name" value="NUOK/Mnh_C1-like"/>
</dbReference>
<gene>
    <name evidence="12" type="primary">ND4L</name>
</gene>
<feature type="transmembrane region" description="Helical" evidence="11">
    <location>
        <begin position="6"/>
        <end position="22"/>
    </location>
</feature>
<organism evidence="12">
    <name type="scientific">Eoscarta assimilis</name>
    <dbReference type="NCBI Taxonomy" id="2815129"/>
    <lineage>
        <taxon>Eukaryota</taxon>
        <taxon>Metazoa</taxon>
        <taxon>Ecdysozoa</taxon>
        <taxon>Arthropoda</taxon>
        <taxon>Hexapoda</taxon>
        <taxon>Insecta</taxon>
        <taxon>Pterygota</taxon>
        <taxon>Neoptera</taxon>
        <taxon>Paraneoptera</taxon>
        <taxon>Hemiptera</taxon>
        <taxon>Auchenorrhyncha</taxon>
        <taxon>Cercopoidea</taxon>
        <taxon>Cercopidae</taxon>
        <taxon>Cercopinae</taxon>
        <taxon>Eoscarta</taxon>
    </lineage>
</organism>
<feature type="transmembrane region" description="Helical" evidence="11">
    <location>
        <begin position="56"/>
        <end position="79"/>
    </location>
</feature>
<protein>
    <recommendedName>
        <fullName evidence="3">NADH-ubiquinone oxidoreductase chain 4L</fullName>
    </recommendedName>
    <alternativeName>
        <fullName evidence="9">NADH dehydrogenase subunit 4L</fullName>
    </alternativeName>
</protein>
<keyword evidence="8 11" id="KW-0472">Membrane</keyword>
<accession>A0A8F6D6Q3</accession>
<comment type="subcellular location">
    <subcellularLocation>
        <location evidence="1">Membrane</location>
        <topology evidence="1">Multi-pass membrane protein</topology>
    </subcellularLocation>
</comment>
<keyword evidence="5" id="KW-1278">Translocase</keyword>
<dbReference type="AlphaFoldDB" id="A0A8F6D6Q3"/>
<evidence type="ECO:0000256" key="5">
    <source>
        <dbReference type="ARBA" id="ARBA00022967"/>
    </source>
</evidence>
<dbReference type="Gene3D" id="1.10.287.3510">
    <property type="match status" value="1"/>
</dbReference>
<dbReference type="Pfam" id="PF00420">
    <property type="entry name" value="Oxidored_q2"/>
    <property type="match status" value="1"/>
</dbReference>